<organism evidence="6">
    <name type="scientific">freshwater metagenome</name>
    <dbReference type="NCBI Taxonomy" id="449393"/>
    <lineage>
        <taxon>unclassified sequences</taxon>
        <taxon>metagenomes</taxon>
        <taxon>ecological metagenomes</taxon>
    </lineage>
</organism>
<dbReference type="PROSITE" id="PS01081">
    <property type="entry name" value="HTH_TETR_1"/>
    <property type="match status" value="1"/>
</dbReference>
<gene>
    <name evidence="6" type="ORF">UFOPK3402_00757</name>
</gene>
<keyword evidence="1" id="KW-0805">Transcription regulation</keyword>
<dbReference type="PROSITE" id="PS50977">
    <property type="entry name" value="HTH_TETR_2"/>
    <property type="match status" value="1"/>
</dbReference>
<dbReference type="InterPro" id="IPR023772">
    <property type="entry name" value="DNA-bd_HTH_TetR-type_CS"/>
</dbReference>
<evidence type="ECO:0000256" key="3">
    <source>
        <dbReference type="ARBA" id="ARBA00023163"/>
    </source>
</evidence>
<dbReference type="PANTHER" id="PTHR30055:SF234">
    <property type="entry name" value="HTH-TYPE TRANSCRIPTIONAL REGULATOR BETI"/>
    <property type="match status" value="1"/>
</dbReference>
<protein>
    <submittedName>
        <fullName evidence="6">Unannotated protein</fullName>
    </submittedName>
</protein>
<keyword evidence="4" id="KW-0812">Transmembrane</keyword>
<dbReference type="PRINTS" id="PR00455">
    <property type="entry name" value="HTHTETR"/>
</dbReference>
<sequence>MTKRGDETRARLIAATKDVVREVGYAHATTKAIAGAAGVAEGTIYRHFPDKVALFFSAALSGSQALIEELATLPELAGSATVDENLEHALARLLVLRQDLLPLELALNSDPEIARRRQAMDAPDIVPGLPSPPEAISRYLDAEASLGRVRADVDSRQVSLLLLSALFGLMLAPGTDPSSPHPASAQIGPLVHLVLDGIRGSGSSRA</sequence>
<accession>A0A6J7DTK5</accession>
<dbReference type="SUPFAM" id="SSF46689">
    <property type="entry name" value="Homeodomain-like"/>
    <property type="match status" value="1"/>
</dbReference>
<proteinExistence type="predicted"/>
<reference evidence="6" key="1">
    <citation type="submission" date="2020-05" db="EMBL/GenBank/DDBJ databases">
        <authorList>
            <person name="Chiriac C."/>
            <person name="Salcher M."/>
            <person name="Ghai R."/>
            <person name="Kavagutti S V."/>
        </authorList>
    </citation>
    <scope>NUCLEOTIDE SEQUENCE</scope>
</reference>
<dbReference type="InterPro" id="IPR001647">
    <property type="entry name" value="HTH_TetR"/>
</dbReference>
<evidence type="ECO:0000256" key="4">
    <source>
        <dbReference type="SAM" id="Phobius"/>
    </source>
</evidence>
<dbReference type="AlphaFoldDB" id="A0A6J7DTK5"/>
<dbReference type="PANTHER" id="PTHR30055">
    <property type="entry name" value="HTH-TYPE TRANSCRIPTIONAL REGULATOR RUTR"/>
    <property type="match status" value="1"/>
</dbReference>
<dbReference type="GO" id="GO:0003700">
    <property type="term" value="F:DNA-binding transcription factor activity"/>
    <property type="evidence" value="ECO:0007669"/>
    <property type="project" value="TreeGrafter"/>
</dbReference>
<evidence type="ECO:0000256" key="1">
    <source>
        <dbReference type="ARBA" id="ARBA00023015"/>
    </source>
</evidence>
<keyword evidence="3" id="KW-0804">Transcription</keyword>
<dbReference type="GO" id="GO:0000976">
    <property type="term" value="F:transcription cis-regulatory region binding"/>
    <property type="evidence" value="ECO:0007669"/>
    <property type="project" value="TreeGrafter"/>
</dbReference>
<name>A0A6J7DTK5_9ZZZZ</name>
<dbReference type="Gene3D" id="1.10.357.10">
    <property type="entry name" value="Tetracycline Repressor, domain 2"/>
    <property type="match status" value="1"/>
</dbReference>
<keyword evidence="2" id="KW-0238">DNA-binding</keyword>
<evidence type="ECO:0000256" key="2">
    <source>
        <dbReference type="ARBA" id="ARBA00023125"/>
    </source>
</evidence>
<dbReference type="InterPro" id="IPR050109">
    <property type="entry name" value="HTH-type_TetR-like_transc_reg"/>
</dbReference>
<keyword evidence="4" id="KW-1133">Transmembrane helix</keyword>
<feature type="domain" description="HTH tetR-type" evidence="5">
    <location>
        <begin position="6"/>
        <end position="66"/>
    </location>
</feature>
<feature type="transmembrane region" description="Helical" evidence="4">
    <location>
        <begin position="158"/>
        <end position="175"/>
    </location>
</feature>
<dbReference type="EMBL" id="CAFBLS010000076">
    <property type="protein sequence ID" value="CAB4872205.1"/>
    <property type="molecule type" value="Genomic_DNA"/>
</dbReference>
<evidence type="ECO:0000259" key="5">
    <source>
        <dbReference type="PROSITE" id="PS50977"/>
    </source>
</evidence>
<evidence type="ECO:0000313" key="6">
    <source>
        <dbReference type="EMBL" id="CAB4872205.1"/>
    </source>
</evidence>
<dbReference type="Pfam" id="PF00440">
    <property type="entry name" value="TetR_N"/>
    <property type="match status" value="1"/>
</dbReference>
<keyword evidence="4" id="KW-0472">Membrane</keyword>
<dbReference type="InterPro" id="IPR009057">
    <property type="entry name" value="Homeodomain-like_sf"/>
</dbReference>